<evidence type="ECO:0000256" key="1">
    <source>
        <dbReference type="ARBA" id="ARBA00007734"/>
    </source>
</evidence>
<dbReference type="InterPro" id="IPR037061">
    <property type="entry name" value="Lytic_TGlycoase_superhlx_L_sf"/>
</dbReference>
<dbReference type="Gene3D" id="1.10.1240.20">
    <property type="entry name" value="Lytic transglycosylase, superhelical linker domain"/>
    <property type="match status" value="1"/>
</dbReference>
<dbReference type="PANTHER" id="PTHR37423">
    <property type="entry name" value="SOLUBLE LYTIC MUREIN TRANSGLYCOSYLASE-RELATED"/>
    <property type="match status" value="1"/>
</dbReference>
<comment type="caution">
    <text evidence="5">The sequence shown here is derived from an EMBL/GenBank/DDBJ whole genome shotgun (WGS) entry which is preliminary data.</text>
</comment>
<organism evidence="5 6">
    <name type="scientific">Kingella denitrificans ATCC 33394</name>
    <dbReference type="NCBI Taxonomy" id="888741"/>
    <lineage>
        <taxon>Bacteria</taxon>
        <taxon>Pseudomonadati</taxon>
        <taxon>Pseudomonadota</taxon>
        <taxon>Betaproteobacteria</taxon>
        <taxon>Neisseriales</taxon>
        <taxon>Neisseriaceae</taxon>
        <taxon>Kingella</taxon>
    </lineage>
</organism>
<accession>F0F2T4</accession>
<name>F0F2T4_9NEIS</name>
<dbReference type="SUPFAM" id="SSF48435">
    <property type="entry name" value="Bacterial muramidases"/>
    <property type="match status" value="1"/>
</dbReference>
<dbReference type="Proteomes" id="UP000004088">
    <property type="component" value="Unassembled WGS sequence"/>
</dbReference>
<dbReference type="InterPro" id="IPR012289">
    <property type="entry name" value="Lytic_TGlycosylase_superhlx_L"/>
</dbReference>
<dbReference type="HOGENOM" id="CLU_019016_0_0_4"/>
<dbReference type="Gene3D" id="1.25.20.10">
    <property type="entry name" value="Bacterial muramidases"/>
    <property type="match status" value="1"/>
</dbReference>
<dbReference type="Pfam" id="PF01464">
    <property type="entry name" value="SLT"/>
    <property type="match status" value="1"/>
</dbReference>
<evidence type="ECO:0000259" key="3">
    <source>
        <dbReference type="Pfam" id="PF01464"/>
    </source>
</evidence>
<protein>
    <submittedName>
        <fullName evidence="5">Transglycosylase SLT domain protein</fullName>
    </submittedName>
</protein>
<dbReference type="SUPFAM" id="SSF53955">
    <property type="entry name" value="Lysozyme-like"/>
    <property type="match status" value="1"/>
</dbReference>
<evidence type="ECO:0000256" key="2">
    <source>
        <dbReference type="ARBA" id="ARBA00022729"/>
    </source>
</evidence>
<dbReference type="EMBL" id="AEWV01000046">
    <property type="protein sequence ID" value="EGC16096.1"/>
    <property type="molecule type" value="Genomic_DNA"/>
</dbReference>
<feature type="domain" description="Lytic transglycosylase superhelical linker" evidence="4">
    <location>
        <begin position="405"/>
        <end position="445"/>
    </location>
</feature>
<evidence type="ECO:0000313" key="5">
    <source>
        <dbReference type="EMBL" id="EGC16096.1"/>
    </source>
</evidence>
<proteinExistence type="inferred from homology"/>
<sequence length="623" mass="68980">MTLELFMYLTRIAFNGIAGIAVAILSACAAQQKPVELKPEPATAQQPMTGVQALQRPSETPDKIVNDFYRFDSMQAAAKNGADAQVAQFLSTAQPSAMTESIRTAWLKNLGTRGDVAQFRQQYALLPEAGRDTETKCYAAAFGIEQNSRLVNDVLESGDKLSAGCFLLLQKNIGSVNQSRAWRRVRILLAADQVAYARTLAAALGSPLENTDGAGAQENQLRSVISTAAQKTPQASAVRLQQMAGSLTGEQAGFGWGVLATAYAKDQQFDQALALYAQADRSQLTQEHFDWFARSALRGKHWQTLDSVIASMPESGQRDATWLYWRGRALAAQGHSAEAQALYRQAVQTGRNFYAVLATEELGQRISTQNNVAQASAAQVEQISKDGAVHRALSLFHTSLQNQDWKMRRQAQNEWRYATREMNEPTLLAAAQLAYNHQFYEMAIYSADKTNNLLNYHLRYITPYRDLVQTYSRQHGVDAAWVYGLIRQESRFVMGAQSSVGAQGLMQVMPATAREIARKIGMDSQQLYTMDGNIRMGTWYMADARSRLQNNEVLATAGYNAGPGRARKWQGSAMEGAIYAETIPFSETRDYVKKVMTNAVYYASIMQQPNTSLKQRMGTVPGR</sequence>
<dbReference type="Gene3D" id="1.10.530.10">
    <property type="match status" value="1"/>
</dbReference>
<dbReference type="PANTHER" id="PTHR37423:SF5">
    <property type="entry name" value="SOLUBLE LYTIC MUREIN TRANSGLYCOSYLASE"/>
    <property type="match status" value="1"/>
</dbReference>
<dbReference type="STRING" id="888741.HMPREF9098_2419"/>
<dbReference type="InterPro" id="IPR008258">
    <property type="entry name" value="Transglycosylase_SLT_dom_1"/>
</dbReference>
<keyword evidence="6" id="KW-1185">Reference proteome</keyword>
<evidence type="ECO:0000313" key="6">
    <source>
        <dbReference type="Proteomes" id="UP000004088"/>
    </source>
</evidence>
<dbReference type="Pfam" id="PF14718">
    <property type="entry name" value="SLT_L"/>
    <property type="match status" value="1"/>
</dbReference>
<feature type="domain" description="Transglycosylase SLT" evidence="3">
    <location>
        <begin position="467"/>
        <end position="578"/>
    </location>
</feature>
<evidence type="ECO:0000259" key="4">
    <source>
        <dbReference type="Pfam" id="PF14718"/>
    </source>
</evidence>
<keyword evidence="2" id="KW-0732">Signal</keyword>
<dbReference type="CDD" id="cd13401">
    <property type="entry name" value="Slt70-like"/>
    <property type="match status" value="1"/>
</dbReference>
<gene>
    <name evidence="5" type="ORF">HMPREF9098_2419</name>
</gene>
<dbReference type="AlphaFoldDB" id="F0F2T4"/>
<dbReference type="GO" id="GO:0004553">
    <property type="term" value="F:hydrolase activity, hydrolyzing O-glycosyl compounds"/>
    <property type="evidence" value="ECO:0007669"/>
    <property type="project" value="InterPro"/>
</dbReference>
<dbReference type="InterPro" id="IPR023346">
    <property type="entry name" value="Lysozyme-like_dom_sf"/>
</dbReference>
<comment type="similarity">
    <text evidence="1">Belongs to the transglycosylase Slt family.</text>
</comment>
<dbReference type="GO" id="GO:0042597">
    <property type="term" value="C:periplasmic space"/>
    <property type="evidence" value="ECO:0007669"/>
    <property type="project" value="InterPro"/>
</dbReference>
<dbReference type="InterPro" id="IPR008939">
    <property type="entry name" value="Lytic_TGlycosylase_superhlx_U"/>
</dbReference>
<reference evidence="5 6" key="1">
    <citation type="submission" date="2011-01" db="EMBL/GenBank/DDBJ databases">
        <authorList>
            <person name="Muzny D."/>
            <person name="Qin X."/>
            <person name="Deng J."/>
            <person name="Jiang H."/>
            <person name="Liu Y."/>
            <person name="Qu J."/>
            <person name="Song X.-Z."/>
            <person name="Zhang L."/>
            <person name="Thornton R."/>
            <person name="Coyle M."/>
            <person name="Francisco L."/>
            <person name="Jackson L."/>
            <person name="Javaid M."/>
            <person name="Korchina V."/>
            <person name="Kovar C."/>
            <person name="Mata R."/>
            <person name="Mathew T."/>
            <person name="Ngo R."/>
            <person name="Nguyen L."/>
            <person name="Nguyen N."/>
            <person name="Okwuonu G."/>
            <person name="Ongeri F."/>
            <person name="Pham C."/>
            <person name="Simmons D."/>
            <person name="Wilczek-Boney K."/>
            <person name="Hale W."/>
            <person name="Jakkamsetti A."/>
            <person name="Pham P."/>
            <person name="Ruth R."/>
            <person name="San Lucas F."/>
            <person name="Warren J."/>
            <person name="Zhang J."/>
            <person name="Zhao Z."/>
            <person name="Zhou C."/>
            <person name="Zhu D."/>
            <person name="Lee S."/>
            <person name="Bess C."/>
            <person name="Blankenburg K."/>
            <person name="Forbes L."/>
            <person name="Fu Q."/>
            <person name="Gubbala S."/>
            <person name="Hirani K."/>
            <person name="Jayaseelan J.C."/>
            <person name="Lara F."/>
            <person name="Munidasa M."/>
            <person name="Palculict T."/>
            <person name="Patil S."/>
            <person name="Pu L.-L."/>
            <person name="Saada N."/>
            <person name="Tang L."/>
            <person name="Weissenberger G."/>
            <person name="Zhu Y."/>
            <person name="Hemphill L."/>
            <person name="Shang Y."/>
            <person name="Youmans B."/>
            <person name="Ayvaz T."/>
            <person name="Ross M."/>
            <person name="Santibanez J."/>
            <person name="Aqrawi P."/>
            <person name="Gross S."/>
            <person name="Joshi V."/>
            <person name="Fowler G."/>
            <person name="Nazareth L."/>
            <person name="Reid J."/>
            <person name="Worley K."/>
            <person name="Petrosino J."/>
            <person name="Highlander S."/>
            <person name="Gibbs R."/>
        </authorList>
    </citation>
    <scope>NUCLEOTIDE SEQUENCE [LARGE SCALE GENOMIC DNA]</scope>
    <source>
        <strain evidence="5 6">ATCC 33394</strain>
    </source>
</reference>